<evidence type="ECO:0000256" key="1">
    <source>
        <dbReference type="SAM" id="MobiDB-lite"/>
    </source>
</evidence>
<feature type="region of interest" description="Disordered" evidence="1">
    <location>
        <begin position="703"/>
        <end position="723"/>
    </location>
</feature>
<dbReference type="AlphaFoldDB" id="A0A1Y5RCX8"/>
<dbReference type="InterPro" id="IPR038726">
    <property type="entry name" value="PDDEXK_AddAB-type"/>
</dbReference>
<feature type="domain" description="PD-(D/E)XK endonuclease-like" evidence="2">
    <location>
        <begin position="725"/>
        <end position="942"/>
    </location>
</feature>
<dbReference type="InterPro" id="IPR011604">
    <property type="entry name" value="PDDEXK-like_dom_sf"/>
</dbReference>
<dbReference type="InterPro" id="IPR027417">
    <property type="entry name" value="P-loop_NTPase"/>
</dbReference>
<name>A0A1Y5RCX8_9RHOB</name>
<dbReference type="Gene3D" id="3.90.320.10">
    <property type="match status" value="1"/>
</dbReference>
<gene>
    <name evidence="3" type="ORF">AQS8620_00128</name>
</gene>
<sequence length="993" mass="110412">MFSASDTPRVFGLTAGADFPSQLAQGVLARTADLAPEALARVEIYVNTTRMERRLKECFSQNGARLLPRIRLVTQLARDLPFRHIEPAVSSLRRRLELSQLVTALLDREPDLAARASIFDLANSLAGLLAEMHDEGIAPSVLQTLDVPDQSGHWDRARKFLQIVEQFFGDDSAQPPMAEARFRRVVETLVELWQSTPPQHPIIIAGSTGSRGATALLMQAVARLPQGAVVLPGFDPHLPRAVWDRMAADETHDHPQYRFVTLCRALTIAPTQIALWQDSETQPARNALVSLALRPAPVTDQWMIEGPKFSGLDAATQGLTLLKAPSPRIEALSIACVLRDALERGKTSALITPDRTLARRVTAALHRWNIEPDDSGGVPLGQTAPGRLFRQISTLFGRKLTAEDLLSLLKHPLVAGVTRAAEREAELQGPKQEGRGYHMLWVRQLEGALRRNGPAFPDRTALVHWAAQREVDDGRMAWVRWISDVIEGFEPVTDRSLSAHLDHLLAASRSLVGGADGHDDRELWSKKAGHEARKVITELTREAPYGGTLSPSDFSAMIRALLARAEARDPNEPHPKVRILGTLEARVGGCDLVVLGGLNDGTWPSLPPPDPWLSRQMRTACGLVSPEQRVGLAAHDFQQAMGSNEVVLSRAIRNAEAETVASRWVNRLTNLMEGMSQAGRETLVEIEEKGRVWVEMAERLEKPDASVPRATRPSPRPPLAARPRQLSVTKVERLIRDPYAIYAERVLKLEPLNALAKDPDPRLRGIVIHRIVEEYVEVHRDEPLAQARARLLGIAQKVLEEDVPWPSAQRIWLARIARIADYFIATENARRARGTPVAIEDKGEMHLPEIDFSLRGKADRIDRAEDGSYLIYDYKASSPPSKSQLKKFNVQLHLEAMMVEDGHFEKLPAGRVTHAQYLGLGSIPKTTEIVFDRDHVHTTRHELIALISAYDALDKGYTARRAMEQMGYDFGYDHLARFGEWEDSDDAVPEDLP</sequence>
<dbReference type="Proteomes" id="UP000193862">
    <property type="component" value="Unassembled WGS sequence"/>
</dbReference>
<dbReference type="Pfam" id="PF12705">
    <property type="entry name" value="PDDEXK_1"/>
    <property type="match status" value="1"/>
</dbReference>
<dbReference type="SUPFAM" id="SSF52540">
    <property type="entry name" value="P-loop containing nucleoside triphosphate hydrolases"/>
    <property type="match status" value="1"/>
</dbReference>
<keyword evidence="4" id="KW-1185">Reference proteome</keyword>
<evidence type="ECO:0000313" key="3">
    <source>
        <dbReference type="EMBL" id="SLN12033.1"/>
    </source>
</evidence>
<evidence type="ECO:0000259" key="2">
    <source>
        <dbReference type="Pfam" id="PF12705"/>
    </source>
</evidence>
<organism evidence="3 4">
    <name type="scientific">Aquimixticola soesokkakensis</name>
    <dbReference type="NCBI Taxonomy" id="1519096"/>
    <lineage>
        <taxon>Bacteria</taxon>
        <taxon>Pseudomonadati</taxon>
        <taxon>Pseudomonadota</taxon>
        <taxon>Alphaproteobacteria</taxon>
        <taxon>Rhodobacterales</taxon>
        <taxon>Paracoccaceae</taxon>
        <taxon>Aquimixticola</taxon>
    </lineage>
</organism>
<dbReference type="EMBL" id="FWFS01000001">
    <property type="protein sequence ID" value="SLN12033.1"/>
    <property type="molecule type" value="Genomic_DNA"/>
</dbReference>
<evidence type="ECO:0000313" key="4">
    <source>
        <dbReference type="Proteomes" id="UP000193862"/>
    </source>
</evidence>
<protein>
    <submittedName>
        <fullName evidence="3">PD-(D/E)XK nuclease superfamily protein</fullName>
    </submittedName>
</protein>
<dbReference type="RefSeq" id="WP_085834888.1">
    <property type="nucleotide sequence ID" value="NZ_FWFS01000001.1"/>
</dbReference>
<dbReference type="NCBIfam" id="TIGR02786">
    <property type="entry name" value="addB_alphas"/>
    <property type="match status" value="1"/>
</dbReference>
<accession>A0A1Y5RCX8</accession>
<dbReference type="OrthoDB" id="9780606at2"/>
<dbReference type="InterPro" id="IPR014153">
    <property type="entry name" value="Ds_break_AddB"/>
</dbReference>
<proteinExistence type="predicted"/>
<reference evidence="3 4" key="1">
    <citation type="submission" date="2017-03" db="EMBL/GenBank/DDBJ databases">
        <authorList>
            <person name="Afonso C.L."/>
            <person name="Miller P.J."/>
            <person name="Scott M.A."/>
            <person name="Spackman E."/>
            <person name="Goraichik I."/>
            <person name="Dimitrov K.M."/>
            <person name="Suarez D.L."/>
            <person name="Swayne D.E."/>
        </authorList>
    </citation>
    <scope>NUCLEOTIDE SEQUENCE [LARGE SCALE GENOMIC DNA]</scope>
    <source>
        <strain evidence="3 4">CECT 8620</strain>
    </source>
</reference>